<reference evidence="2" key="1">
    <citation type="journal article" date="2014" name="Cell">
        <title>The Architecture of a Scrambled Genome Reveals Massive Levels of Genomic Rearrangement during Development.</title>
        <authorList>
            <person name="Chen X."/>
            <person name="Bracht J.R."/>
            <person name="Goldman A.D."/>
            <person name="Dolzhenko E."/>
            <person name="Clay D.M."/>
            <person name="Swart E.C."/>
            <person name="Perlman D.H."/>
            <person name="Doak T.G."/>
            <person name="Stuart A."/>
            <person name="Amemiya C.T."/>
            <person name="Sebra R.P."/>
            <person name="Landweber L.F."/>
        </authorList>
    </citation>
    <scope>NUCLEOTIDE SEQUENCE [LARGE SCALE GENOMIC DNA]</scope>
    <source>
        <strain evidence="2">JRB310</strain>
    </source>
</reference>
<protein>
    <submittedName>
        <fullName evidence="1">Uncharacterized protein</fullName>
    </submittedName>
</protein>
<sequence>MENDKQLTSRRRKLTMEDKGHEVKVNLHQQTLYKYFEYSNSHQNSLNSVYQNMNVQLNHNHYKNINKFSVKFDNSRQLEFYQPVREAEGWVRRNERIAEKWISKKKRGHHQQEEIDPHQDIRIQNLPANCQIEV</sequence>
<evidence type="ECO:0000313" key="1">
    <source>
        <dbReference type="EMBL" id="KEJ82877.1"/>
    </source>
</evidence>
<comment type="caution">
    <text evidence="1">The sequence shown here is derived from an EMBL/GenBank/DDBJ whole genome shotgun (WGS) entry which is preliminary data.</text>
</comment>
<dbReference type="EMBL" id="ARYC01002602">
    <property type="protein sequence ID" value="KEJ82877.1"/>
    <property type="molecule type" value="Genomic_DNA"/>
</dbReference>
<accession>A0A073IBT6</accession>
<proteinExistence type="predicted"/>
<dbReference type="AlphaFoldDB" id="A0A073IBT6"/>
<keyword evidence="2" id="KW-1185">Reference proteome</keyword>
<gene>
    <name evidence="1" type="ORF">OXYTRIMIC_425</name>
</gene>
<name>A0A073IBT6_9SPIT</name>
<evidence type="ECO:0000313" key="2">
    <source>
        <dbReference type="Proteomes" id="UP000053232"/>
    </source>
</evidence>
<dbReference type="Proteomes" id="UP000053232">
    <property type="component" value="Unassembled WGS sequence"/>
</dbReference>
<organism evidence="1 2">
    <name type="scientific">Oxytricha trifallax</name>
    <dbReference type="NCBI Taxonomy" id="1172189"/>
    <lineage>
        <taxon>Eukaryota</taxon>
        <taxon>Sar</taxon>
        <taxon>Alveolata</taxon>
        <taxon>Ciliophora</taxon>
        <taxon>Intramacronucleata</taxon>
        <taxon>Spirotrichea</taxon>
        <taxon>Stichotrichia</taxon>
        <taxon>Sporadotrichida</taxon>
        <taxon>Oxytrichidae</taxon>
        <taxon>Oxytrichinae</taxon>
        <taxon>Oxytricha</taxon>
    </lineage>
</organism>